<protein>
    <submittedName>
        <fullName evidence="1">Uncharacterized protein</fullName>
    </submittedName>
</protein>
<evidence type="ECO:0000313" key="2">
    <source>
        <dbReference type="Proteomes" id="UP000197290"/>
    </source>
</evidence>
<dbReference type="AlphaFoldDB" id="A0A245ZGC3"/>
<comment type="caution">
    <text evidence="1">The sequence shown here is derived from an EMBL/GenBank/DDBJ whole genome shotgun (WGS) entry which is preliminary data.</text>
</comment>
<dbReference type="EMBL" id="NBBI01000005">
    <property type="protein sequence ID" value="OWK28783.1"/>
    <property type="molecule type" value="Genomic_DNA"/>
</dbReference>
<accession>A0A245ZGC3</accession>
<organism evidence="1 2">
    <name type="scientific">Sphingomonas dokdonensis</name>
    <dbReference type="NCBI Taxonomy" id="344880"/>
    <lineage>
        <taxon>Bacteria</taxon>
        <taxon>Pseudomonadati</taxon>
        <taxon>Pseudomonadota</taxon>
        <taxon>Alphaproteobacteria</taxon>
        <taxon>Sphingomonadales</taxon>
        <taxon>Sphingomonadaceae</taxon>
        <taxon>Sphingomonas</taxon>
    </lineage>
</organism>
<proteinExistence type="predicted"/>
<reference evidence="1 2" key="1">
    <citation type="submission" date="2017-03" db="EMBL/GenBank/DDBJ databases">
        <title>Genome sequence of Sphingomonas dokdonensis DSM 21029.</title>
        <authorList>
            <person name="Poehlein A."/>
            <person name="Wuebbeler J.H."/>
            <person name="Steinbuechel A."/>
            <person name="Daniel R."/>
        </authorList>
    </citation>
    <scope>NUCLEOTIDE SEQUENCE [LARGE SCALE GENOMIC DNA]</scope>
    <source>
        <strain evidence="1 2">DSM 21029</strain>
    </source>
</reference>
<gene>
    <name evidence="1" type="ORF">SPDO_26180</name>
</gene>
<name>A0A245ZGC3_9SPHN</name>
<dbReference type="Proteomes" id="UP000197290">
    <property type="component" value="Unassembled WGS sequence"/>
</dbReference>
<keyword evidence="2" id="KW-1185">Reference proteome</keyword>
<evidence type="ECO:0000313" key="1">
    <source>
        <dbReference type="EMBL" id="OWK28783.1"/>
    </source>
</evidence>
<sequence>MSTPQPNAQSVPLSRAINIAADENDVIATCAKRNVPISAIETLHSGGTRVVMNNITDTQIIAKVYGRKVITSAVKRTPSRLMRG</sequence>